<proteinExistence type="predicted"/>
<dbReference type="AlphaFoldDB" id="A0A1V2I1Q9"/>
<evidence type="ECO:0000313" key="1">
    <source>
        <dbReference type="EMBL" id="ONH22300.1"/>
    </source>
</evidence>
<dbReference type="Gene3D" id="1.25.40.10">
    <property type="entry name" value="Tetratricopeptide repeat domain"/>
    <property type="match status" value="2"/>
</dbReference>
<organism evidence="1 2">
    <name type="scientific">Pseudofrankia asymbiotica</name>
    <dbReference type="NCBI Taxonomy" id="1834516"/>
    <lineage>
        <taxon>Bacteria</taxon>
        <taxon>Bacillati</taxon>
        <taxon>Actinomycetota</taxon>
        <taxon>Actinomycetes</taxon>
        <taxon>Frankiales</taxon>
        <taxon>Frankiaceae</taxon>
        <taxon>Pseudofrankia</taxon>
    </lineage>
</organism>
<evidence type="ECO:0008006" key="3">
    <source>
        <dbReference type="Google" id="ProtNLM"/>
    </source>
</evidence>
<name>A0A1V2I1Q9_9ACTN</name>
<dbReference type="InterPro" id="IPR011990">
    <property type="entry name" value="TPR-like_helical_dom_sf"/>
</dbReference>
<dbReference type="STRING" id="1834516.BL253_36115"/>
<accession>A0A1V2I1Q9</accession>
<dbReference type="OrthoDB" id="3210348at2"/>
<reference evidence="2" key="1">
    <citation type="submission" date="2016-10" db="EMBL/GenBank/DDBJ databases">
        <title>Frankia sp. NRRL B-16386 Genome sequencing.</title>
        <authorList>
            <person name="Ghodhbane-Gtari F."/>
            <person name="Swanson E."/>
            <person name="Gueddou A."/>
            <person name="Hezbri K."/>
            <person name="Ktari K."/>
            <person name="Nouioui I."/>
            <person name="Morris K."/>
            <person name="Simpson S."/>
            <person name="Abebe-Akele F."/>
            <person name="Thomas K."/>
            <person name="Gtari M."/>
            <person name="Tisa L.S."/>
        </authorList>
    </citation>
    <scope>NUCLEOTIDE SEQUENCE [LARGE SCALE GENOMIC DNA]</scope>
    <source>
        <strain evidence="2">NRRL B-16386</strain>
    </source>
</reference>
<sequence length="743" mass="81239">MFWTVVSEQLDAGISAGGRGRLLAVLRDRFPAHHLFGGPARLPPGPRLPARPIREMIDPFDLEVHPAIDAGAAAEGLPPLPRYVLREHDHELRVIVARAAEGASGIAVLVGGSSTGKTRACWEAIQSLPDEWRLWHPINPGRVEAALDELPRIGPRTVIWLNETQHYLLTTPPEVGERVAAGLRELLRDPDRQPVLILGTLWPDYWETITIRPGAGQPDLHTQARDLVTDADIPLPDAFSGQAFSALRGAASGDPRLADAATHAVDGQITQYLAGAPELLARYRNALPAARALIEAAMDARRFGHGHALPHQLLEAAAPGYLTDQEWDSLDDDWFARALTYTAASCRGACGPLTAIRPRPGQPAPQKPYYRLADYLEQHGRVVRRTQWAPAALWDALVAHAAPDDTLQIAVSADQRRLDRCAFPLFTRAAEAGDKSAALRLVQMLARRRDLDGLQARADAGDGYARAQLTHLLARNGDEDAERNLRDRADARDRHAAFELINLLGGRGDLDELRTRADAGSDFATIELFNRLLERGEQEEAERFLRERVASGSKIAARALVEHLVGRGADQEAERILRADPNADEFSTLRLYSLLAERGDQEAEQLLRTQADDGDPGAHFLLINLLARRGEAEELLTRARQGDQGAAATVAYRLVENGHDEEAEPFLRDLADANIGLGPTMLADLLARRGDLDGLQERVALGNAYAAGPLADLLEQRGDHDEAARLRRFGFNADGSIATSDMD</sequence>
<gene>
    <name evidence="1" type="ORF">BL253_36115</name>
</gene>
<dbReference type="EMBL" id="MOMC01000112">
    <property type="protein sequence ID" value="ONH22300.1"/>
    <property type="molecule type" value="Genomic_DNA"/>
</dbReference>
<keyword evidence="2" id="KW-1185">Reference proteome</keyword>
<protein>
    <recommendedName>
        <fullName evidence="3">Tetratricopeptide repeat protein</fullName>
    </recommendedName>
</protein>
<evidence type="ECO:0000313" key="2">
    <source>
        <dbReference type="Proteomes" id="UP000188929"/>
    </source>
</evidence>
<dbReference type="Proteomes" id="UP000188929">
    <property type="component" value="Unassembled WGS sequence"/>
</dbReference>
<comment type="caution">
    <text evidence="1">The sequence shown here is derived from an EMBL/GenBank/DDBJ whole genome shotgun (WGS) entry which is preliminary data.</text>
</comment>